<protein>
    <recommendedName>
        <fullName evidence="3">Double zinc ribbon</fullName>
    </recommendedName>
</protein>
<evidence type="ECO:0000313" key="2">
    <source>
        <dbReference type="Proteomes" id="UP000320421"/>
    </source>
</evidence>
<name>A0A517PKI3_9PLAN</name>
<accession>A0A517PKI3</accession>
<dbReference type="RefSeq" id="WP_145181885.1">
    <property type="nucleotide sequence ID" value="NZ_CP036266.1"/>
</dbReference>
<dbReference type="EMBL" id="CP036266">
    <property type="protein sequence ID" value="QDT19887.1"/>
    <property type="molecule type" value="Genomic_DNA"/>
</dbReference>
<dbReference type="Proteomes" id="UP000320421">
    <property type="component" value="Chromosome"/>
</dbReference>
<reference evidence="1 2" key="1">
    <citation type="submission" date="2019-02" db="EMBL/GenBank/DDBJ databases">
        <title>Deep-cultivation of Planctomycetes and their phenomic and genomic characterization uncovers novel biology.</title>
        <authorList>
            <person name="Wiegand S."/>
            <person name="Jogler M."/>
            <person name="Boedeker C."/>
            <person name="Pinto D."/>
            <person name="Vollmers J."/>
            <person name="Rivas-Marin E."/>
            <person name="Kohn T."/>
            <person name="Peeters S.H."/>
            <person name="Heuer A."/>
            <person name="Rast P."/>
            <person name="Oberbeckmann S."/>
            <person name="Bunk B."/>
            <person name="Jeske O."/>
            <person name="Meyerdierks A."/>
            <person name="Storesund J.E."/>
            <person name="Kallscheuer N."/>
            <person name="Luecker S."/>
            <person name="Lage O.M."/>
            <person name="Pohl T."/>
            <person name="Merkel B.J."/>
            <person name="Hornburger P."/>
            <person name="Mueller R.-W."/>
            <person name="Bruemmer F."/>
            <person name="Labrenz M."/>
            <person name="Spormann A.M."/>
            <person name="Op den Camp H."/>
            <person name="Overmann J."/>
            <person name="Amann R."/>
            <person name="Jetten M.S.M."/>
            <person name="Mascher T."/>
            <person name="Medema M.H."/>
            <person name="Devos D.P."/>
            <person name="Kaster A.-K."/>
            <person name="Ovreas L."/>
            <person name="Rohde M."/>
            <person name="Galperin M.Y."/>
            <person name="Jogler C."/>
        </authorList>
    </citation>
    <scope>NUCLEOTIDE SEQUENCE [LARGE SCALE GENOMIC DNA]</scope>
    <source>
        <strain evidence="1 2">HG66A1</strain>
    </source>
</reference>
<dbReference type="OrthoDB" id="277685at2"/>
<keyword evidence="2" id="KW-1185">Reference proteome</keyword>
<dbReference type="AlphaFoldDB" id="A0A517PKI3"/>
<evidence type="ECO:0000313" key="1">
    <source>
        <dbReference type="EMBL" id="QDT19887.1"/>
    </source>
</evidence>
<evidence type="ECO:0008006" key="3">
    <source>
        <dbReference type="Google" id="ProtNLM"/>
    </source>
</evidence>
<sequence>MQKGKDLIDEIEVSVDELLDSPELEGLRSKLAELGKRIGKKYSIDLNCTLEVGEWENDRFLQLIDTGHSVGQNGELYRTWNVASFQRYIVNGEILIVPHDHCPSCWGEWAFEFENHSCPECGIEMGKDCKILLDSDICPHCEKGKISMTDTKCDQCGFSIDPRFVVWG</sequence>
<gene>
    <name evidence="1" type="ORF">HG66A1_16550</name>
</gene>
<organism evidence="1 2">
    <name type="scientific">Gimesia chilikensis</name>
    <dbReference type="NCBI Taxonomy" id="2605989"/>
    <lineage>
        <taxon>Bacteria</taxon>
        <taxon>Pseudomonadati</taxon>
        <taxon>Planctomycetota</taxon>
        <taxon>Planctomycetia</taxon>
        <taxon>Planctomycetales</taxon>
        <taxon>Planctomycetaceae</taxon>
        <taxon>Gimesia</taxon>
    </lineage>
</organism>
<proteinExistence type="predicted"/>